<dbReference type="EMBL" id="JANBPK010000812">
    <property type="protein sequence ID" value="KAJ2931030.1"/>
    <property type="molecule type" value="Genomic_DNA"/>
</dbReference>
<feature type="compositionally biased region" description="Acidic residues" evidence="7">
    <location>
        <begin position="183"/>
        <end position="198"/>
    </location>
</feature>
<dbReference type="EC" id="2.7.11.1" evidence="1"/>
<dbReference type="Pfam" id="PF00069">
    <property type="entry name" value="Pkinase"/>
    <property type="match status" value="1"/>
</dbReference>
<feature type="compositionally biased region" description="Basic and acidic residues" evidence="7">
    <location>
        <begin position="886"/>
        <end position="921"/>
    </location>
</feature>
<reference evidence="9" key="1">
    <citation type="submission" date="2022-06" db="EMBL/GenBank/DDBJ databases">
        <title>Genome Sequence of Candolleomyces eurysporus.</title>
        <authorList>
            <person name="Buettner E."/>
        </authorList>
    </citation>
    <scope>NUCLEOTIDE SEQUENCE</scope>
    <source>
        <strain evidence="9">VTCC 930004</strain>
    </source>
</reference>
<feature type="compositionally biased region" description="Basic and acidic residues" evidence="7">
    <location>
        <begin position="865"/>
        <end position="877"/>
    </location>
</feature>
<feature type="region of interest" description="Disordered" evidence="7">
    <location>
        <begin position="107"/>
        <end position="212"/>
    </location>
</feature>
<feature type="region of interest" description="Disordered" evidence="7">
    <location>
        <begin position="242"/>
        <end position="356"/>
    </location>
</feature>
<dbReference type="PROSITE" id="PS00108">
    <property type="entry name" value="PROTEIN_KINASE_ST"/>
    <property type="match status" value="1"/>
</dbReference>
<feature type="region of interest" description="Disordered" evidence="7">
    <location>
        <begin position="1"/>
        <end position="95"/>
    </location>
</feature>
<feature type="compositionally biased region" description="Polar residues" evidence="7">
    <location>
        <begin position="76"/>
        <end position="85"/>
    </location>
</feature>
<feature type="region of interest" description="Disordered" evidence="7">
    <location>
        <begin position="746"/>
        <end position="921"/>
    </location>
</feature>
<dbReference type="Gene3D" id="3.30.200.20">
    <property type="entry name" value="Phosphorylase Kinase, domain 1"/>
    <property type="match status" value="1"/>
</dbReference>
<feature type="compositionally biased region" description="Acidic residues" evidence="7">
    <location>
        <begin position="320"/>
        <end position="333"/>
    </location>
</feature>
<evidence type="ECO:0000256" key="7">
    <source>
        <dbReference type="SAM" id="MobiDB-lite"/>
    </source>
</evidence>
<sequence length="1061" mass="117152">MPATPTPRRRPHTTTPKNSRYNAASNNNSYFLSQHSSNPLELHRSSSEGDDTSYYVPTKVDQSRTRTTGKAKRRLSNNSIQNFTSDDPLAAYPDMQEYQQHIAEVIPAIAQARAPPARRGRPPIAPGRSAPRKGGSRTSTPRKAGRTAATRYRDEDRGEGPSGVGKRSGAPTNARKQPARPDVDEDEVMDSQSEDELEVYGQDDTPRKRVVGVSTPTITLTAAVGDYDEDPVDQEEVGMARYVDEDEEMGYPGEVAGEDGDGDVVPNRARSRRRRVVMDEDDDMDGKWLDRDEEQDALAQEPEPGGYQVSLNDVDSPDAYGEEEAEEEEEEEEKTPFDLDSAEELSTLQRKPSDEQEEILSEILDFTQAVPSLSGNYKLLDRLGTGTFSSVYKAIDLNYHTYDNSPWLGHHPPGSSAHYQSQERTEGRKAFVAIKRIYVTSGPERIKNELVIMESARGCRHVSQLVTAFRCEDQVAVVMPYHRNDDFRDYFQDLPMPGIKEYFRCLMRALRDIHTRGIIHRDVKPANFLFDPRTGQGSLCDFGLAQRFDSRVPSSGACLHTTGGTLAHPHGEYLLKNEYSVEMVQMKQAEARKKCKELPERVGYPDKDPRVPMKANRAGTRGFRAPEVLLKSVDVWSAGIILLFFLTHKFPVFQANDDIEALMEIAAILGKSKMEKVATLHCRTFATNIPDIVPEQMTWREFTERLNPELRVPPEPNSAYYPYTLPSYKARMRDEELGVGLDLDLDDVGEGEGEGAKDQVGEGEKVKDEAAEMVVDDEDHPKSNASADAIPPTNPIPIPTTTTNRVMPPTSSSPLTPLSGEESDKGLERCLGVASEIVGASTSAAASSKPISKSKSTASSVETGVKADIKGKGKAKDEDEESTTAIKREEEEKANAEAKQKQKEAAKRKAIEAAKAKRQAEELEAYKQDVENALGLLEGLLHPESVRRLTPKEALAHPFLAEVDSGASHPSSSRLPPQTRISTESSTHTKPSVDLKGKSRAIDSFPSHSSGAPATSAKDEVKMKNDDDYEPRPFATGVCGDMHFVDPVTDQPGVIAKGRKK</sequence>
<dbReference type="InterPro" id="IPR011009">
    <property type="entry name" value="Kinase-like_dom_sf"/>
</dbReference>
<feature type="compositionally biased region" description="Polar residues" evidence="7">
    <location>
        <begin position="968"/>
        <end position="990"/>
    </location>
</feature>
<feature type="compositionally biased region" description="Basic and acidic residues" evidence="7">
    <location>
        <begin position="991"/>
        <end position="1001"/>
    </location>
</feature>
<comment type="caution">
    <text evidence="9">The sequence shown here is derived from an EMBL/GenBank/DDBJ whole genome shotgun (WGS) entry which is preliminary data.</text>
</comment>
<dbReference type="CDD" id="cd14019">
    <property type="entry name" value="STKc_Cdc7"/>
    <property type="match status" value="1"/>
</dbReference>
<name>A0A9W8JHM8_9AGAR</name>
<dbReference type="PANTHER" id="PTHR44167">
    <property type="entry name" value="OVARIAN-SPECIFIC SERINE/THREONINE-PROTEIN KINASE LOK-RELATED"/>
    <property type="match status" value="1"/>
</dbReference>
<dbReference type="GO" id="GO:0005524">
    <property type="term" value="F:ATP binding"/>
    <property type="evidence" value="ECO:0007669"/>
    <property type="project" value="UniProtKB-KW"/>
</dbReference>
<organism evidence="9 10">
    <name type="scientific">Candolleomyces eurysporus</name>
    <dbReference type="NCBI Taxonomy" id="2828524"/>
    <lineage>
        <taxon>Eukaryota</taxon>
        <taxon>Fungi</taxon>
        <taxon>Dikarya</taxon>
        <taxon>Basidiomycota</taxon>
        <taxon>Agaricomycotina</taxon>
        <taxon>Agaricomycetes</taxon>
        <taxon>Agaricomycetidae</taxon>
        <taxon>Agaricales</taxon>
        <taxon>Agaricineae</taxon>
        <taxon>Psathyrellaceae</taxon>
        <taxon>Candolleomyces</taxon>
    </lineage>
</organism>
<dbReference type="GO" id="GO:0044773">
    <property type="term" value="P:mitotic DNA damage checkpoint signaling"/>
    <property type="evidence" value="ECO:0007669"/>
    <property type="project" value="TreeGrafter"/>
</dbReference>
<proteinExistence type="predicted"/>
<evidence type="ECO:0000256" key="4">
    <source>
        <dbReference type="ARBA" id="ARBA00022741"/>
    </source>
</evidence>
<accession>A0A9W8JHM8</accession>
<keyword evidence="4" id="KW-0547">Nucleotide-binding</keyword>
<evidence type="ECO:0000313" key="9">
    <source>
        <dbReference type="EMBL" id="KAJ2931030.1"/>
    </source>
</evidence>
<keyword evidence="10" id="KW-1185">Reference proteome</keyword>
<dbReference type="Proteomes" id="UP001140091">
    <property type="component" value="Unassembled WGS sequence"/>
</dbReference>
<evidence type="ECO:0000313" key="10">
    <source>
        <dbReference type="Proteomes" id="UP001140091"/>
    </source>
</evidence>
<dbReference type="InterPro" id="IPR008271">
    <property type="entry name" value="Ser/Thr_kinase_AS"/>
</dbReference>
<evidence type="ECO:0000259" key="8">
    <source>
        <dbReference type="PROSITE" id="PS50011"/>
    </source>
</evidence>
<feature type="region of interest" description="Disordered" evidence="7">
    <location>
        <begin position="960"/>
        <end position="1034"/>
    </location>
</feature>
<dbReference type="PROSITE" id="PS50011">
    <property type="entry name" value="PROTEIN_KINASE_DOM"/>
    <property type="match status" value="1"/>
</dbReference>
<feature type="compositionally biased region" description="Basic and acidic residues" evidence="7">
    <location>
        <begin position="754"/>
        <end position="770"/>
    </location>
</feature>
<evidence type="ECO:0000256" key="3">
    <source>
        <dbReference type="ARBA" id="ARBA00022679"/>
    </source>
</evidence>
<dbReference type="SUPFAM" id="SSF56112">
    <property type="entry name" value="Protein kinase-like (PK-like)"/>
    <property type="match status" value="1"/>
</dbReference>
<dbReference type="GO" id="GO:0005634">
    <property type="term" value="C:nucleus"/>
    <property type="evidence" value="ECO:0007669"/>
    <property type="project" value="TreeGrafter"/>
</dbReference>
<feature type="compositionally biased region" description="Basic and acidic residues" evidence="7">
    <location>
        <begin position="1017"/>
        <end position="1026"/>
    </location>
</feature>
<feature type="compositionally biased region" description="Low complexity" evidence="7">
    <location>
        <begin position="799"/>
        <end position="819"/>
    </location>
</feature>
<feature type="compositionally biased region" description="Low complexity" evidence="7">
    <location>
        <begin position="840"/>
        <end position="860"/>
    </location>
</feature>
<dbReference type="AlphaFoldDB" id="A0A9W8JHM8"/>
<keyword evidence="5" id="KW-0418">Kinase</keyword>
<feature type="domain" description="Protein kinase" evidence="8">
    <location>
        <begin position="377"/>
        <end position="960"/>
    </location>
</feature>
<evidence type="ECO:0000256" key="1">
    <source>
        <dbReference type="ARBA" id="ARBA00012513"/>
    </source>
</evidence>
<feature type="non-terminal residue" evidence="9">
    <location>
        <position position="1"/>
    </location>
</feature>
<feature type="compositionally biased region" description="Low complexity" evidence="7">
    <location>
        <begin position="13"/>
        <end position="30"/>
    </location>
</feature>
<keyword evidence="6" id="KW-0067">ATP-binding</keyword>
<dbReference type="OrthoDB" id="10020333at2759"/>
<dbReference type="SMART" id="SM00220">
    <property type="entry name" value="S_TKc"/>
    <property type="match status" value="1"/>
</dbReference>
<keyword evidence="2" id="KW-0723">Serine/threonine-protein kinase</keyword>
<dbReference type="InterPro" id="IPR000719">
    <property type="entry name" value="Prot_kinase_dom"/>
</dbReference>
<keyword evidence="3" id="KW-0808">Transferase</keyword>
<evidence type="ECO:0000256" key="2">
    <source>
        <dbReference type="ARBA" id="ARBA00022527"/>
    </source>
</evidence>
<evidence type="ECO:0000256" key="5">
    <source>
        <dbReference type="ARBA" id="ARBA00022777"/>
    </source>
</evidence>
<evidence type="ECO:0000256" key="6">
    <source>
        <dbReference type="ARBA" id="ARBA00022840"/>
    </source>
</evidence>
<dbReference type="Gene3D" id="1.10.510.10">
    <property type="entry name" value="Transferase(Phosphotransferase) domain 1"/>
    <property type="match status" value="2"/>
</dbReference>
<gene>
    <name evidence="9" type="ORF">H1R20_g6060</name>
</gene>
<protein>
    <recommendedName>
        <fullName evidence="1">non-specific serine/threonine protein kinase</fullName>
        <ecNumber evidence="1">2.7.11.1</ecNumber>
    </recommendedName>
</protein>
<dbReference type="GO" id="GO:0004674">
    <property type="term" value="F:protein serine/threonine kinase activity"/>
    <property type="evidence" value="ECO:0007669"/>
    <property type="project" value="UniProtKB-KW"/>
</dbReference>
<dbReference type="PANTHER" id="PTHR44167:SF23">
    <property type="entry name" value="CDC7 KINASE, ISOFORM A-RELATED"/>
    <property type="match status" value="1"/>
</dbReference>